<dbReference type="InterPro" id="IPR011079">
    <property type="entry name" value="Ala_racemase_C"/>
</dbReference>
<evidence type="ECO:0000313" key="9">
    <source>
        <dbReference type="Proteomes" id="UP000320443"/>
    </source>
</evidence>
<comment type="catalytic activity">
    <reaction evidence="4">
        <text>L-alanine = D-alanine</text>
        <dbReference type="Rhea" id="RHEA:20249"/>
        <dbReference type="ChEBI" id="CHEBI:57416"/>
        <dbReference type="ChEBI" id="CHEBI:57972"/>
        <dbReference type="EC" id="5.1.1.1"/>
    </reaction>
</comment>
<evidence type="ECO:0000259" key="7">
    <source>
        <dbReference type="SMART" id="SM01005"/>
    </source>
</evidence>
<dbReference type="GO" id="GO:0008784">
    <property type="term" value="F:alanine racemase activity"/>
    <property type="evidence" value="ECO:0007669"/>
    <property type="project" value="UniProtKB-UniRule"/>
</dbReference>
<dbReference type="CDD" id="cd00430">
    <property type="entry name" value="PLPDE_III_AR"/>
    <property type="match status" value="1"/>
</dbReference>
<dbReference type="InterPro" id="IPR009006">
    <property type="entry name" value="Ala_racemase/Decarboxylase_C"/>
</dbReference>
<dbReference type="GO" id="GO:0009252">
    <property type="term" value="P:peptidoglycan biosynthetic process"/>
    <property type="evidence" value="ECO:0007669"/>
    <property type="project" value="TreeGrafter"/>
</dbReference>
<dbReference type="PANTHER" id="PTHR30511">
    <property type="entry name" value="ALANINE RACEMASE"/>
    <property type="match status" value="1"/>
</dbReference>
<evidence type="ECO:0000256" key="6">
    <source>
        <dbReference type="PIRSR" id="PIRSR600821-52"/>
    </source>
</evidence>
<dbReference type="GO" id="GO:0005829">
    <property type="term" value="C:cytosol"/>
    <property type="evidence" value="ECO:0007669"/>
    <property type="project" value="TreeGrafter"/>
</dbReference>
<evidence type="ECO:0000256" key="2">
    <source>
        <dbReference type="ARBA" id="ARBA00022898"/>
    </source>
</evidence>
<dbReference type="AlphaFoldDB" id="A0A553G073"/>
<comment type="cofactor">
    <cofactor evidence="1 4 5">
        <name>pyridoxal 5'-phosphate</name>
        <dbReference type="ChEBI" id="CHEBI:597326"/>
    </cofactor>
</comment>
<dbReference type="InterPro" id="IPR029066">
    <property type="entry name" value="PLP-binding_barrel"/>
</dbReference>
<evidence type="ECO:0000256" key="1">
    <source>
        <dbReference type="ARBA" id="ARBA00001933"/>
    </source>
</evidence>
<dbReference type="Pfam" id="PF00842">
    <property type="entry name" value="Ala_racemase_C"/>
    <property type="match status" value="1"/>
</dbReference>
<dbReference type="GO" id="GO:0030632">
    <property type="term" value="P:D-alanine biosynthetic process"/>
    <property type="evidence" value="ECO:0007669"/>
    <property type="project" value="UniProtKB-UniRule"/>
</dbReference>
<feature type="modified residue" description="N6-(pyridoxal phosphate)lysine" evidence="4 5">
    <location>
        <position position="34"/>
    </location>
</feature>
<sequence>MGMLKTTVDLNAIAHNVARVKEAVAPARLMCVVKADAYGHGAQRCAPVMAKAGADAFGVATLVEAVELRGVIEDLPIAAWLWEPTEDLAPALAAGIQIGIPSLMHARALIEAAEAPTEAFVMVETGMHRSGVDKHAWEETFRLLADAPHITVLGLMSHFACADEPEHPHNDHQEAEFRQALALAREVGLECPLNHLANSPAALTRPSARFEQVRAGVALYGLEPVAGLDHGLEPAMTWEASVVAVKPISAGESTCYGLTWTADSDRELATVSVGYADGLPRAFQGALQVGIGGELYQQVGRVCMDQIVVDLGANPHGVRAGDTAVIFGRGGMSATELAAAAGTINYEVVCRPTGRTTRTYCEGANDAQ</sequence>
<dbReference type="SMART" id="SM01005">
    <property type="entry name" value="Ala_racemase_C"/>
    <property type="match status" value="1"/>
</dbReference>
<dbReference type="InterPro" id="IPR020622">
    <property type="entry name" value="Ala_racemase_pyridoxalP-BS"/>
</dbReference>
<dbReference type="Proteomes" id="UP000320443">
    <property type="component" value="Unassembled WGS sequence"/>
</dbReference>
<reference evidence="8 9" key="1">
    <citation type="submission" date="2019-07" db="EMBL/GenBank/DDBJ databases">
        <title>Draft genome of C. aurimucosum strain 2274.</title>
        <authorList>
            <person name="Pacheco L.G.C."/>
            <person name="Aguiar E.R.G.R."/>
            <person name="Santos C.S."/>
            <person name="Rocha D.J.P.G."/>
            <person name="Sant'Anna L.O."/>
            <person name="Mattos-Guaraldi A.L."/>
            <person name="Santos L.S."/>
        </authorList>
    </citation>
    <scope>NUCLEOTIDE SEQUENCE [LARGE SCALE GENOMIC DNA]</scope>
    <source>
        <strain evidence="8 9">2274</strain>
    </source>
</reference>
<dbReference type="Gene3D" id="2.40.37.10">
    <property type="entry name" value="Lyase, Ornithine Decarboxylase, Chain A, domain 1"/>
    <property type="match status" value="1"/>
</dbReference>
<feature type="binding site" evidence="4 6">
    <location>
        <position position="129"/>
    </location>
    <ligand>
        <name>substrate</name>
    </ligand>
</feature>
<feature type="active site" description="Proton acceptor; specific for D-alanine" evidence="4">
    <location>
        <position position="34"/>
    </location>
</feature>
<feature type="active site" description="Proton acceptor; specific for L-alanine" evidence="4">
    <location>
        <position position="256"/>
    </location>
</feature>
<dbReference type="EMBL" id="VKDK01000005">
    <property type="protein sequence ID" value="TRX62899.1"/>
    <property type="molecule type" value="Genomic_DNA"/>
</dbReference>
<dbReference type="PRINTS" id="PR00992">
    <property type="entry name" value="ALARACEMASE"/>
</dbReference>
<comment type="similarity">
    <text evidence="4">Belongs to the alanine racemase family.</text>
</comment>
<dbReference type="InterPro" id="IPR001608">
    <property type="entry name" value="Ala_racemase_N"/>
</dbReference>
<dbReference type="HAMAP" id="MF_01201">
    <property type="entry name" value="Ala_racemase"/>
    <property type="match status" value="1"/>
</dbReference>
<comment type="function">
    <text evidence="4">Catalyzes the interconversion of L-alanine and D-alanine. May also act on other amino acids.</text>
</comment>
<dbReference type="GO" id="GO:0030170">
    <property type="term" value="F:pyridoxal phosphate binding"/>
    <property type="evidence" value="ECO:0007669"/>
    <property type="project" value="UniProtKB-UniRule"/>
</dbReference>
<protein>
    <recommendedName>
        <fullName evidence="4">Alanine racemase</fullName>
        <ecNumber evidence="4">5.1.1.1</ecNumber>
    </recommendedName>
</protein>
<dbReference type="SUPFAM" id="SSF51419">
    <property type="entry name" value="PLP-binding barrel"/>
    <property type="match status" value="1"/>
</dbReference>
<proteinExistence type="inferred from homology"/>
<evidence type="ECO:0000256" key="4">
    <source>
        <dbReference type="HAMAP-Rule" id="MF_01201"/>
    </source>
</evidence>
<keyword evidence="3 4" id="KW-0413">Isomerase</keyword>
<dbReference type="Pfam" id="PF01168">
    <property type="entry name" value="Ala_racemase_N"/>
    <property type="match status" value="1"/>
</dbReference>
<keyword evidence="9" id="KW-1185">Reference proteome</keyword>
<dbReference type="PROSITE" id="PS00395">
    <property type="entry name" value="ALANINE_RACEMASE"/>
    <property type="match status" value="1"/>
</dbReference>
<organism evidence="8 9">
    <name type="scientific">Corynebacterium hiratae</name>
    <dbReference type="NCBI Taxonomy" id="3139423"/>
    <lineage>
        <taxon>Bacteria</taxon>
        <taxon>Bacillati</taxon>
        <taxon>Actinomycetota</taxon>
        <taxon>Actinomycetes</taxon>
        <taxon>Mycobacteriales</taxon>
        <taxon>Corynebacteriaceae</taxon>
        <taxon>Corynebacterium</taxon>
    </lineage>
</organism>
<comment type="caution">
    <text evidence="8">The sequence shown here is derived from an EMBL/GenBank/DDBJ whole genome shotgun (WGS) entry which is preliminary data.</text>
</comment>
<dbReference type="Gene3D" id="3.20.20.10">
    <property type="entry name" value="Alanine racemase"/>
    <property type="match status" value="1"/>
</dbReference>
<dbReference type="SUPFAM" id="SSF50621">
    <property type="entry name" value="Alanine racemase C-terminal domain-like"/>
    <property type="match status" value="1"/>
</dbReference>
<evidence type="ECO:0000313" key="8">
    <source>
        <dbReference type="EMBL" id="TRX62899.1"/>
    </source>
</evidence>
<dbReference type="PANTHER" id="PTHR30511:SF0">
    <property type="entry name" value="ALANINE RACEMASE, CATABOLIC-RELATED"/>
    <property type="match status" value="1"/>
</dbReference>
<accession>A0A553G073</accession>
<name>A0A553G073_9CORY</name>
<gene>
    <name evidence="8" type="ORF">FNY97_04925</name>
</gene>
<feature type="domain" description="Alanine racemase C-terminal" evidence="7">
    <location>
        <begin position="235"/>
        <end position="361"/>
    </location>
</feature>
<dbReference type="FunFam" id="3.20.20.10:FF:000002">
    <property type="entry name" value="Alanine racemase"/>
    <property type="match status" value="1"/>
</dbReference>
<dbReference type="EC" id="5.1.1.1" evidence="4"/>
<comment type="pathway">
    <text evidence="4">Amino-acid biosynthesis; D-alanine biosynthesis; D-alanine from L-alanine: step 1/1.</text>
</comment>
<evidence type="ECO:0000256" key="5">
    <source>
        <dbReference type="PIRSR" id="PIRSR600821-50"/>
    </source>
</evidence>
<keyword evidence="2 4" id="KW-0663">Pyridoxal phosphate</keyword>
<dbReference type="NCBIfam" id="TIGR00492">
    <property type="entry name" value="alr"/>
    <property type="match status" value="1"/>
</dbReference>
<dbReference type="UniPathway" id="UPA00042">
    <property type="reaction ID" value="UER00497"/>
</dbReference>
<dbReference type="InterPro" id="IPR000821">
    <property type="entry name" value="Ala_racemase"/>
</dbReference>
<evidence type="ECO:0000256" key="3">
    <source>
        <dbReference type="ARBA" id="ARBA00023235"/>
    </source>
</evidence>
<feature type="binding site" evidence="4 6">
    <location>
        <position position="304"/>
    </location>
    <ligand>
        <name>substrate</name>
    </ligand>
</feature>